<organism evidence="3 4">
    <name type="scientific">Deinandra increscens subsp. villosa</name>
    <dbReference type="NCBI Taxonomy" id="3103831"/>
    <lineage>
        <taxon>Eukaryota</taxon>
        <taxon>Viridiplantae</taxon>
        <taxon>Streptophyta</taxon>
        <taxon>Embryophyta</taxon>
        <taxon>Tracheophyta</taxon>
        <taxon>Spermatophyta</taxon>
        <taxon>Magnoliopsida</taxon>
        <taxon>eudicotyledons</taxon>
        <taxon>Gunneridae</taxon>
        <taxon>Pentapetalae</taxon>
        <taxon>asterids</taxon>
        <taxon>campanulids</taxon>
        <taxon>Asterales</taxon>
        <taxon>Asteraceae</taxon>
        <taxon>Asteroideae</taxon>
        <taxon>Heliantheae alliance</taxon>
        <taxon>Madieae</taxon>
        <taxon>Madiinae</taxon>
        <taxon>Deinandra</taxon>
    </lineage>
</organism>
<dbReference type="InterPro" id="IPR003611">
    <property type="entry name" value="NUMOD3"/>
</dbReference>
<proteinExistence type="predicted"/>
<feature type="region of interest" description="Disordered" evidence="1">
    <location>
        <begin position="70"/>
        <end position="98"/>
    </location>
</feature>
<dbReference type="PANTHER" id="PTHR34199:SF2">
    <property type="entry name" value="NUMOD3 MOTIF FAMILY PROTEIN, EXPRESSED"/>
    <property type="match status" value="1"/>
</dbReference>
<name>A0AAP0CUA7_9ASTR</name>
<protein>
    <recommendedName>
        <fullName evidence="2">Nuclease associated modular domain-containing protein</fullName>
    </recommendedName>
</protein>
<dbReference type="Proteomes" id="UP001408789">
    <property type="component" value="Unassembled WGS sequence"/>
</dbReference>
<keyword evidence="4" id="KW-1185">Reference proteome</keyword>
<sequence length="530" mass="59351">MPPLDIATSQSSFRNNLYSVQFHQIHHVSFLSGNPKTARWRYFHNPPAAVQTYRGRLMIRAVATLEPIPTDKENVNAPPPLTVADIPAAGDGDKPPIDDEKELLRRKRISKANKGKEAWNKGIKHSPETREKIRERTRIAMRSPQVKMKLLKGIHNQTRETRLRIAAAVQLSWDRRRIARRMIARCHREWLDLIAEASRKGLWGEEELQWDSYEIINQQLGKEFREGIESRKEKRGSGPGVRAPKTPEQRKKISEAIAAKWADPAYRDRVYSGIVKHHGKNRSETRDPEWGMKKKEPKTVKPVNKRDGFNNLKVKSNLVKSKTSISPVKPPQSRFKDPQARYKLEMIKSIRAQRAVSDPKISEAILKANILIGEAERAAEALEAAAAKSPMAEASLIETRKLIAEAMSYINSIEMGNTGSSGAGSDKEEIVGGVHETEQGRVNGTRSVEISKLGEAGLQTNVNGTVHTDLSSSSSSILSSFASTSSSLSSMSDLSLKRKEVEEDGEKLKKGGRGRRWVCGRLVEDEDEEL</sequence>
<feature type="region of interest" description="Disordered" evidence="1">
    <location>
        <begin position="278"/>
        <end position="307"/>
    </location>
</feature>
<comment type="caution">
    <text evidence="3">The sequence shown here is derived from an EMBL/GenBank/DDBJ whole genome shotgun (WGS) entry which is preliminary data.</text>
</comment>
<evidence type="ECO:0000313" key="3">
    <source>
        <dbReference type="EMBL" id="KAK9060545.1"/>
    </source>
</evidence>
<feature type="region of interest" description="Disordered" evidence="1">
    <location>
        <begin position="483"/>
        <end position="512"/>
    </location>
</feature>
<feature type="compositionally biased region" description="Basic and acidic residues" evidence="1">
    <location>
        <begin position="281"/>
        <end position="307"/>
    </location>
</feature>
<feature type="compositionally biased region" description="Basic and acidic residues" evidence="1">
    <location>
        <begin position="495"/>
        <end position="509"/>
    </location>
</feature>
<dbReference type="GO" id="GO:0003677">
    <property type="term" value="F:DNA binding"/>
    <property type="evidence" value="ECO:0007669"/>
    <property type="project" value="InterPro"/>
</dbReference>
<feature type="compositionally biased region" description="Low complexity" evidence="1">
    <location>
        <begin position="483"/>
        <end position="494"/>
    </location>
</feature>
<dbReference type="Pfam" id="PF07460">
    <property type="entry name" value="NUMOD3"/>
    <property type="match status" value="1"/>
</dbReference>
<reference evidence="3 4" key="1">
    <citation type="submission" date="2024-04" db="EMBL/GenBank/DDBJ databases">
        <title>The reference genome of an endangered Asteraceae, Deinandra increscens subsp. villosa, native to the Central Coast of California.</title>
        <authorList>
            <person name="Guilliams M."/>
            <person name="Hasenstab-Lehman K."/>
            <person name="Meyer R."/>
            <person name="Mcevoy S."/>
        </authorList>
    </citation>
    <scope>NUCLEOTIDE SEQUENCE [LARGE SCALE GENOMIC DNA]</scope>
    <source>
        <tissue evidence="3">Leaf</tissue>
    </source>
</reference>
<dbReference type="EMBL" id="JBCNJP010000020">
    <property type="protein sequence ID" value="KAK9060545.1"/>
    <property type="molecule type" value="Genomic_DNA"/>
</dbReference>
<evidence type="ECO:0000313" key="4">
    <source>
        <dbReference type="Proteomes" id="UP001408789"/>
    </source>
</evidence>
<evidence type="ECO:0000256" key="1">
    <source>
        <dbReference type="SAM" id="MobiDB-lite"/>
    </source>
</evidence>
<feature type="region of interest" description="Disordered" evidence="1">
    <location>
        <begin position="229"/>
        <end position="250"/>
    </location>
</feature>
<dbReference type="AlphaFoldDB" id="A0AAP0CUA7"/>
<evidence type="ECO:0000259" key="2">
    <source>
        <dbReference type="Pfam" id="PF07460"/>
    </source>
</evidence>
<accession>A0AAP0CUA7</accession>
<feature type="domain" description="Nuclease associated modular" evidence="2">
    <location>
        <begin position="106"/>
        <end position="134"/>
    </location>
</feature>
<gene>
    <name evidence="3" type="ORF">SSX86_021249</name>
</gene>
<dbReference type="PANTHER" id="PTHR34199">
    <property type="entry name" value="NUMOD3 MOTIF FAMILY PROTEIN, EXPRESSED"/>
    <property type="match status" value="1"/>
</dbReference>